<evidence type="ECO:0000313" key="1">
    <source>
        <dbReference type="EMBL" id="MCW1916572.1"/>
    </source>
</evidence>
<sequence>MGMDITGFLIMDGDGDQVLADAQGQYLAFDCPGCGHPLLATTLENQRGSDEDHPAECPDCGGAYFLDPRLSAKKLYIHSVEE</sequence>
<evidence type="ECO:0000313" key="2">
    <source>
        <dbReference type="Proteomes" id="UP001165653"/>
    </source>
</evidence>
<comment type="caution">
    <text evidence="1">The sequence shown here is derived from an EMBL/GenBank/DDBJ whole genome shotgun (WGS) entry which is preliminary data.</text>
</comment>
<dbReference type="Proteomes" id="UP001165653">
    <property type="component" value="Unassembled WGS sequence"/>
</dbReference>
<organism evidence="1 2">
    <name type="scientific">Luteolibacter rhizosphaerae</name>
    <dbReference type="NCBI Taxonomy" id="2989719"/>
    <lineage>
        <taxon>Bacteria</taxon>
        <taxon>Pseudomonadati</taxon>
        <taxon>Verrucomicrobiota</taxon>
        <taxon>Verrucomicrobiia</taxon>
        <taxon>Verrucomicrobiales</taxon>
        <taxon>Verrucomicrobiaceae</taxon>
        <taxon>Luteolibacter</taxon>
    </lineage>
</organism>
<gene>
    <name evidence="1" type="ORF">OJ996_23495</name>
</gene>
<reference evidence="1" key="1">
    <citation type="submission" date="2022-10" db="EMBL/GenBank/DDBJ databases">
        <title>Luteolibacter sp. GHJ8, whole genome shotgun sequencing project.</title>
        <authorList>
            <person name="Zhao G."/>
            <person name="Shen L."/>
        </authorList>
    </citation>
    <scope>NUCLEOTIDE SEQUENCE</scope>
    <source>
        <strain evidence="1">GHJ8</strain>
    </source>
</reference>
<protein>
    <submittedName>
        <fullName evidence="1">Uncharacterized protein</fullName>
    </submittedName>
</protein>
<name>A0ABT3G9P5_9BACT</name>
<keyword evidence="2" id="KW-1185">Reference proteome</keyword>
<dbReference type="RefSeq" id="WP_264516151.1">
    <property type="nucleotide sequence ID" value="NZ_JAPDDR010000016.1"/>
</dbReference>
<dbReference type="EMBL" id="JAPDDR010000016">
    <property type="protein sequence ID" value="MCW1916572.1"/>
    <property type="molecule type" value="Genomic_DNA"/>
</dbReference>
<accession>A0ABT3G9P5</accession>
<proteinExistence type="predicted"/>